<evidence type="ECO:0000313" key="7">
    <source>
        <dbReference type="Proteomes" id="UP001549320"/>
    </source>
</evidence>
<dbReference type="EMBL" id="JBEPSH010000004">
    <property type="protein sequence ID" value="MET4577134.1"/>
    <property type="molecule type" value="Genomic_DNA"/>
</dbReference>
<dbReference type="Pfam" id="PF13458">
    <property type="entry name" value="Peripla_BP_6"/>
    <property type="match status" value="1"/>
</dbReference>
<dbReference type="InterPro" id="IPR051010">
    <property type="entry name" value="BCAA_transport"/>
</dbReference>
<name>A0ABV2Q800_9BURK</name>
<dbReference type="InterPro" id="IPR028081">
    <property type="entry name" value="Leu-bd"/>
</dbReference>
<evidence type="ECO:0000259" key="5">
    <source>
        <dbReference type="Pfam" id="PF13458"/>
    </source>
</evidence>
<keyword evidence="3" id="KW-0732">Signal</keyword>
<dbReference type="PANTHER" id="PTHR30483:SF6">
    <property type="entry name" value="PERIPLASMIC BINDING PROTEIN OF ABC TRANSPORTER FOR NATURAL AMINO ACIDS"/>
    <property type="match status" value="1"/>
</dbReference>
<accession>A0ABV2Q800</accession>
<keyword evidence="2" id="KW-0813">Transport</keyword>
<keyword evidence="7" id="KW-1185">Reference proteome</keyword>
<evidence type="ECO:0000256" key="3">
    <source>
        <dbReference type="ARBA" id="ARBA00022729"/>
    </source>
</evidence>
<comment type="caution">
    <text evidence="6">The sequence shown here is derived from an EMBL/GenBank/DDBJ whole genome shotgun (WGS) entry which is preliminary data.</text>
</comment>
<dbReference type="InterPro" id="IPR000709">
    <property type="entry name" value="Leu_Ile_Val-bd"/>
</dbReference>
<comment type="similarity">
    <text evidence="1">Belongs to the leucine-binding protein family.</text>
</comment>
<gene>
    <name evidence="6" type="ORF">ABIE13_002245</name>
</gene>
<organism evidence="6 7">
    <name type="scientific">Ottowia thiooxydans</name>
    <dbReference type="NCBI Taxonomy" id="219182"/>
    <lineage>
        <taxon>Bacteria</taxon>
        <taxon>Pseudomonadati</taxon>
        <taxon>Pseudomonadota</taxon>
        <taxon>Betaproteobacteria</taxon>
        <taxon>Burkholderiales</taxon>
        <taxon>Comamonadaceae</taxon>
        <taxon>Ottowia</taxon>
    </lineage>
</organism>
<evidence type="ECO:0000256" key="2">
    <source>
        <dbReference type="ARBA" id="ARBA00022448"/>
    </source>
</evidence>
<dbReference type="CDD" id="cd20014">
    <property type="entry name" value="PBP1_RPA0668_benzoate-like"/>
    <property type="match status" value="1"/>
</dbReference>
<proteinExistence type="inferred from homology"/>
<dbReference type="InterPro" id="IPR028082">
    <property type="entry name" value="Peripla_BP_I"/>
</dbReference>
<keyword evidence="4" id="KW-0029">Amino-acid transport</keyword>
<dbReference type="PANTHER" id="PTHR30483">
    <property type="entry name" value="LEUCINE-SPECIFIC-BINDING PROTEIN"/>
    <property type="match status" value="1"/>
</dbReference>
<dbReference type="Gene3D" id="3.40.50.2300">
    <property type="match status" value="2"/>
</dbReference>
<reference evidence="6 7" key="1">
    <citation type="submission" date="2024-06" db="EMBL/GenBank/DDBJ databases">
        <title>Sorghum-associated microbial communities from plants grown in Nebraska, USA.</title>
        <authorList>
            <person name="Schachtman D."/>
        </authorList>
    </citation>
    <scope>NUCLEOTIDE SEQUENCE [LARGE SCALE GENOMIC DNA]</scope>
    <source>
        <strain evidence="6 7">2709</strain>
    </source>
</reference>
<dbReference type="Proteomes" id="UP001549320">
    <property type="component" value="Unassembled WGS sequence"/>
</dbReference>
<dbReference type="SUPFAM" id="SSF53822">
    <property type="entry name" value="Periplasmic binding protein-like I"/>
    <property type="match status" value="1"/>
</dbReference>
<feature type="domain" description="Leucine-binding protein" evidence="5">
    <location>
        <begin position="58"/>
        <end position="397"/>
    </location>
</feature>
<evidence type="ECO:0000256" key="1">
    <source>
        <dbReference type="ARBA" id="ARBA00010062"/>
    </source>
</evidence>
<evidence type="ECO:0000313" key="6">
    <source>
        <dbReference type="EMBL" id="MET4577134.1"/>
    </source>
</evidence>
<evidence type="ECO:0000256" key="4">
    <source>
        <dbReference type="ARBA" id="ARBA00022970"/>
    </source>
</evidence>
<dbReference type="PRINTS" id="PR00337">
    <property type="entry name" value="LEUILEVALBP"/>
</dbReference>
<sequence length="419" mass="44546">MQASIEFVSNHYITDQEGQQMTRSNALSRRVLLAHGGAALVGASALTLPRLGRAQTGKIKIGLMLPYTGTFAQIGNAIEAGFRLALQEQGNKLGGREVEIVKLDDESDPSKGVENASKLVQRDKVDVIVGTVHSGVQMGIQKVARESGVLCLIPNAGVHAATRALCAPNVFRSSFSNSQPTLALGKPMMDKGLKKAVWISWKYAAGEEAYEGFKDSYTKAGGTIIKDLWLPFPNVEFQALLTEIASLKPDAVACMFAGAGAGKFITDYAAAGLKGKIPLWGSGFLTEGVLEAAGPAADGIMTTMHYSDSLATPRNKQFRTEYAKAFKSQPDVYSVQGYDAGLLLVQGAKAVNGDLNAKPALYKAMEGAVIDSPRGKWTMSRSHNPVQDFYLRVVEKGENKVLGVAAKALADSGAGCKMA</sequence>
<protein>
    <submittedName>
        <fullName evidence="6">Branched-chain amino acid transport system substrate-binding protein</fullName>
    </submittedName>
</protein>